<dbReference type="SUPFAM" id="SSF53850">
    <property type="entry name" value="Periplasmic binding protein-like II"/>
    <property type="match status" value="1"/>
</dbReference>
<evidence type="ECO:0000256" key="1">
    <source>
        <dbReference type="ARBA" id="ARBA00009175"/>
    </source>
</evidence>
<evidence type="ECO:0000256" key="4">
    <source>
        <dbReference type="ARBA" id="ARBA00022729"/>
    </source>
</evidence>
<evidence type="ECO:0000256" key="6">
    <source>
        <dbReference type="PIRSR" id="PIRSR004846-1"/>
    </source>
</evidence>
<dbReference type="GO" id="GO:0046872">
    <property type="term" value="F:metal ion binding"/>
    <property type="evidence" value="ECO:0007669"/>
    <property type="project" value="UniProtKB-KW"/>
</dbReference>
<feature type="binding site" evidence="6">
    <location>
        <position position="189"/>
    </location>
    <ligand>
        <name>molybdate</name>
        <dbReference type="ChEBI" id="CHEBI:36264"/>
    </ligand>
</feature>
<dbReference type="PANTHER" id="PTHR30632">
    <property type="entry name" value="MOLYBDATE-BINDING PERIPLASMIC PROTEIN"/>
    <property type="match status" value="1"/>
</dbReference>
<evidence type="ECO:0000256" key="7">
    <source>
        <dbReference type="SAM" id="SignalP"/>
    </source>
</evidence>
<dbReference type="InterPro" id="IPR050682">
    <property type="entry name" value="ModA/WtpA"/>
</dbReference>
<dbReference type="FunFam" id="3.40.190.10:FF:000035">
    <property type="entry name" value="Molybdate ABC transporter substrate-binding protein"/>
    <property type="match status" value="1"/>
</dbReference>
<dbReference type="KEGG" id="kro:BVG79_02023"/>
<feature type="signal peptide" evidence="7">
    <location>
        <begin position="1"/>
        <end position="22"/>
    </location>
</feature>
<dbReference type="STRING" id="92947.BVG79_02023"/>
<keyword evidence="3 6" id="KW-0479">Metal-binding</keyword>
<keyword evidence="2 6" id="KW-0500">Molybdenum</keyword>
<feature type="chain" id="PRO_5010866045" evidence="7">
    <location>
        <begin position="23"/>
        <end position="253"/>
    </location>
</feature>
<evidence type="ECO:0000313" key="9">
    <source>
        <dbReference type="Proteomes" id="UP000242447"/>
    </source>
</evidence>
<feature type="binding site" evidence="6">
    <location>
        <position position="171"/>
    </location>
    <ligand>
        <name>molybdate</name>
        <dbReference type="ChEBI" id="CHEBI:36264"/>
    </ligand>
</feature>
<dbReference type="PANTHER" id="PTHR30632:SF17">
    <property type="entry name" value="MOLYBDATE-BINDING PROTEIN MODA"/>
    <property type="match status" value="1"/>
</dbReference>
<evidence type="ECO:0000313" key="8">
    <source>
        <dbReference type="EMBL" id="ARO15363.1"/>
    </source>
</evidence>
<feature type="binding site" evidence="6">
    <location>
        <position position="144"/>
    </location>
    <ligand>
        <name>molybdate</name>
        <dbReference type="ChEBI" id="CHEBI:36264"/>
    </ligand>
</feature>
<keyword evidence="9" id="KW-1185">Reference proteome</keyword>
<organism evidence="8 9">
    <name type="scientific">Ketogulonicigenium robustum</name>
    <dbReference type="NCBI Taxonomy" id="92947"/>
    <lineage>
        <taxon>Bacteria</taxon>
        <taxon>Pseudomonadati</taxon>
        <taxon>Pseudomonadota</taxon>
        <taxon>Alphaproteobacteria</taxon>
        <taxon>Rhodobacterales</taxon>
        <taxon>Roseobacteraceae</taxon>
        <taxon>Ketogulonicigenium</taxon>
    </lineage>
</organism>
<evidence type="ECO:0000256" key="2">
    <source>
        <dbReference type="ARBA" id="ARBA00022505"/>
    </source>
</evidence>
<dbReference type="Proteomes" id="UP000242447">
    <property type="component" value="Chromosome"/>
</dbReference>
<sequence>MNRFALKLGTALLALMPAAAFAEDVTVFAAASMKDSLDAVIANWTAETGNTVTASYAGSSALARQIEEGAPAQVFISASTDWADYLENAGLLLDGSRLDLLGNSLVLVSHEAPATPGVIDANLDLAGMLGDEKLAMALIDSVPAGVYGKEALTNLGLWASVEANVAQADNVRAALSLVGAGEAPYGIVYSTDAAADTNVAIWGTFPADSHAPITYPAALIKENTSDTAASFLDYLSTPAAMDVFTQYGFVPAQ</sequence>
<feature type="binding site" evidence="6">
    <location>
        <position position="59"/>
    </location>
    <ligand>
        <name>molybdate</name>
        <dbReference type="ChEBI" id="CHEBI:36264"/>
    </ligand>
</feature>
<feature type="binding site" evidence="6">
    <location>
        <position position="32"/>
    </location>
    <ligand>
        <name>molybdate</name>
        <dbReference type="ChEBI" id="CHEBI:36264"/>
    </ligand>
</feature>
<dbReference type="InterPro" id="IPR005950">
    <property type="entry name" value="ModA"/>
</dbReference>
<evidence type="ECO:0000256" key="5">
    <source>
        <dbReference type="ARBA" id="ARBA00062515"/>
    </source>
</evidence>
<dbReference type="EMBL" id="CP019937">
    <property type="protein sequence ID" value="ARO15363.1"/>
    <property type="molecule type" value="Genomic_DNA"/>
</dbReference>
<dbReference type="OrthoDB" id="9785015at2"/>
<accession>A0A1W6P1R6</accession>
<proteinExistence type="inferred from homology"/>
<reference evidence="8 9" key="1">
    <citation type="submission" date="2017-02" db="EMBL/GenBank/DDBJ databases">
        <title>Ketogulonicigenium robustum SPU B003 Genome sequencing and assembly.</title>
        <authorList>
            <person name="Li Y."/>
            <person name="Liu L."/>
            <person name="Wang C."/>
            <person name="Zhang M."/>
            <person name="Zhang T."/>
            <person name="Zhang Y."/>
        </authorList>
    </citation>
    <scope>NUCLEOTIDE SEQUENCE [LARGE SCALE GENOMIC DNA]</scope>
    <source>
        <strain evidence="8 9">SPU_B003</strain>
    </source>
</reference>
<evidence type="ECO:0000256" key="3">
    <source>
        <dbReference type="ARBA" id="ARBA00022723"/>
    </source>
</evidence>
<protein>
    <submittedName>
        <fullName evidence="8">Molybdate-binding periplasmic ABC transporter protein</fullName>
    </submittedName>
</protein>
<dbReference type="GO" id="GO:0030973">
    <property type="term" value="F:molybdate ion binding"/>
    <property type="evidence" value="ECO:0007669"/>
    <property type="project" value="TreeGrafter"/>
</dbReference>
<dbReference type="PIRSF" id="PIRSF004846">
    <property type="entry name" value="ModA"/>
    <property type="match status" value="1"/>
</dbReference>
<dbReference type="Gene3D" id="3.40.190.10">
    <property type="entry name" value="Periplasmic binding protein-like II"/>
    <property type="match status" value="2"/>
</dbReference>
<dbReference type="NCBIfam" id="TIGR01256">
    <property type="entry name" value="modA"/>
    <property type="match status" value="1"/>
</dbReference>
<dbReference type="GO" id="GO:0015689">
    <property type="term" value="P:molybdate ion transport"/>
    <property type="evidence" value="ECO:0007669"/>
    <property type="project" value="InterPro"/>
</dbReference>
<dbReference type="AlphaFoldDB" id="A0A1W6P1R6"/>
<dbReference type="GO" id="GO:1901359">
    <property type="term" value="F:tungstate binding"/>
    <property type="evidence" value="ECO:0007669"/>
    <property type="project" value="UniProtKB-ARBA"/>
</dbReference>
<keyword evidence="4 7" id="KW-0732">Signal</keyword>
<comment type="subunit">
    <text evidence="5">The complex is composed of two ATP-binding proteins (ModC), two transmembrane proteins (ModB) and a solute-binding protein (ModA).</text>
</comment>
<dbReference type="RefSeq" id="WP_085786772.1">
    <property type="nucleotide sequence ID" value="NZ_CP019937.1"/>
</dbReference>
<dbReference type="GO" id="GO:0030288">
    <property type="term" value="C:outer membrane-bounded periplasmic space"/>
    <property type="evidence" value="ECO:0007669"/>
    <property type="project" value="TreeGrafter"/>
</dbReference>
<name>A0A1W6P1R6_9RHOB</name>
<comment type="similarity">
    <text evidence="1">Belongs to the bacterial solute-binding protein ModA family.</text>
</comment>
<gene>
    <name evidence="8" type="primary">modA</name>
    <name evidence="8" type="ORF">BVG79_02023</name>
</gene>
<dbReference type="Pfam" id="PF13531">
    <property type="entry name" value="SBP_bac_11"/>
    <property type="match status" value="1"/>
</dbReference>